<reference evidence="1 2" key="1">
    <citation type="journal article" date="2019" name="Sci. Rep.">
        <title>Orb-weaving spider Araneus ventricosus genome elucidates the spidroin gene catalogue.</title>
        <authorList>
            <person name="Kono N."/>
            <person name="Nakamura H."/>
            <person name="Ohtoshi R."/>
            <person name="Moran D.A.P."/>
            <person name="Shinohara A."/>
            <person name="Yoshida Y."/>
            <person name="Fujiwara M."/>
            <person name="Mori M."/>
            <person name="Tomita M."/>
            <person name="Arakawa K."/>
        </authorList>
    </citation>
    <scope>NUCLEOTIDE SEQUENCE [LARGE SCALE GENOMIC DNA]</scope>
</reference>
<sequence length="111" mass="12641">MVFVVPLFKGYCLLDINITLDHSMGSHFRMVHETLIVESQVSTALVTRSRKFNVKSFSKSTEPSLSRNIPQYLITYHTLAAIMTDILVKGSMVKKMPSDPGIMYQLGRLYR</sequence>
<protein>
    <submittedName>
        <fullName evidence="1">Uncharacterized protein</fullName>
    </submittedName>
</protein>
<proteinExistence type="predicted"/>
<dbReference type="EMBL" id="BGPR01095716">
    <property type="protein sequence ID" value="GBM39527.1"/>
    <property type="molecule type" value="Genomic_DNA"/>
</dbReference>
<accession>A0A4Y2FF39</accession>
<evidence type="ECO:0000313" key="2">
    <source>
        <dbReference type="Proteomes" id="UP000499080"/>
    </source>
</evidence>
<organism evidence="1 2">
    <name type="scientific">Araneus ventricosus</name>
    <name type="common">Orbweaver spider</name>
    <name type="synonym">Epeira ventricosa</name>
    <dbReference type="NCBI Taxonomy" id="182803"/>
    <lineage>
        <taxon>Eukaryota</taxon>
        <taxon>Metazoa</taxon>
        <taxon>Ecdysozoa</taxon>
        <taxon>Arthropoda</taxon>
        <taxon>Chelicerata</taxon>
        <taxon>Arachnida</taxon>
        <taxon>Araneae</taxon>
        <taxon>Araneomorphae</taxon>
        <taxon>Entelegynae</taxon>
        <taxon>Araneoidea</taxon>
        <taxon>Araneidae</taxon>
        <taxon>Araneus</taxon>
    </lineage>
</organism>
<dbReference type="AlphaFoldDB" id="A0A4Y2FF39"/>
<name>A0A4Y2FF39_ARAVE</name>
<comment type="caution">
    <text evidence="1">The sequence shown here is derived from an EMBL/GenBank/DDBJ whole genome shotgun (WGS) entry which is preliminary data.</text>
</comment>
<evidence type="ECO:0000313" key="1">
    <source>
        <dbReference type="EMBL" id="GBM39527.1"/>
    </source>
</evidence>
<dbReference type="Proteomes" id="UP000499080">
    <property type="component" value="Unassembled WGS sequence"/>
</dbReference>
<keyword evidence="2" id="KW-1185">Reference proteome</keyword>
<gene>
    <name evidence="1" type="ORF">AVEN_154235_1</name>
</gene>